<dbReference type="EMBL" id="KL142371">
    <property type="protein sequence ID" value="KDR81056.1"/>
    <property type="molecule type" value="Genomic_DNA"/>
</dbReference>
<dbReference type="AlphaFoldDB" id="A0A067TD38"/>
<feature type="region of interest" description="Disordered" evidence="1">
    <location>
        <begin position="110"/>
        <end position="149"/>
    </location>
</feature>
<evidence type="ECO:0000313" key="2">
    <source>
        <dbReference type="EMBL" id="KDR81056.1"/>
    </source>
</evidence>
<feature type="compositionally biased region" description="Polar residues" evidence="1">
    <location>
        <begin position="140"/>
        <end position="149"/>
    </location>
</feature>
<keyword evidence="3" id="KW-1185">Reference proteome</keyword>
<dbReference type="Proteomes" id="UP000027222">
    <property type="component" value="Unassembled WGS sequence"/>
</dbReference>
<reference evidence="3" key="1">
    <citation type="journal article" date="2014" name="Proc. Natl. Acad. Sci. U.S.A.">
        <title>Extensive sampling of basidiomycete genomes demonstrates inadequacy of the white-rot/brown-rot paradigm for wood decay fungi.</title>
        <authorList>
            <person name="Riley R."/>
            <person name="Salamov A.A."/>
            <person name="Brown D.W."/>
            <person name="Nagy L.G."/>
            <person name="Floudas D."/>
            <person name="Held B.W."/>
            <person name="Levasseur A."/>
            <person name="Lombard V."/>
            <person name="Morin E."/>
            <person name="Otillar R."/>
            <person name="Lindquist E.A."/>
            <person name="Sun H."/>
            <person name="LaButti K.M."/>
            <person name="Schmutz J."/>
            <person name="Jabbour D."/>
            <person name="Luo H."/>
            <person name="Baker S.E."/>
            <person name="Pisabarro A.G."/>
            <person name="Walton J.D."/>
            <person name="Blanchette R.A."/>
            <person name="Henrissat B."/>
            <person name="Martin F."/>
            <person name="Cullen D."/>
            <person name="Hibbett D.S."/>
            <person name="Grigoriev I.V."/>
        </authorList>
    </citation>
    <scope>NUCLEOTIDE SEQUENCE [LARGE SCALE GENOMIC DNA]</scope>
    <source>
        <strain evidence="3">CBS 339.88</strain>
    </source>
</reference>
<gene>
    <name evidence="2" type="ORF">GALMADRAFT_241679</name>
</gene>
<organism evidence="2 3">
    <name type="scientific">Galerina marginata (strain CBS 339.88)</name>
    <dbReference type="NCBI Taxonomy" id="685588"/>
    <lineage>
        <taxon>Eukaryota</taxon>
        <taxon>Fungi</taxon>
        <taxon>Dikarya</taxon>
        <taxon>Basidiomycota</taxon>
        <taxon>Agaricomycotina</taxon>
        <taxon>Agaricomycetes</taxon>
        <taxon>Agaricomycetidae</taxon>
        <taxon>Agaricales</taxon>
        <taxon>Agaricineae</taxon>
        <taxon>Strophariaceae</taxon>
        <taxon>Galerina</taxon>
    </lineage>
</organism>
<evidence type="ECO:0000313" key="3">
    <source>
        <dbReference type="Proteomes" id="UP000027222"/>
    </source>
</evidence>
<proteinExistence type="predicted"/>
<accession>A0A067TD38</accession>
<dbReference type="HOGENOM" id="CLU_1749795_0_0_1"/>
<name>A0A067TD38_GALM3</name>
<protein>
    <submittedName>
        <fullName evidence="2">Uncharacterized protein</fullName>
    </submittedName>
</protein>
<evidence type="ECO:0000256" key="1">
    <source>
        <dbReference type="SAM" id="MobiDB-lite"/>
    </source>
</evidence>
<sequence>MGRNGLVGEGVGLRFEVCSPPLSYTTVRVPFIDFKCTFRTLGGSHSPAAAPSPLLSNSTESHNHQLAHRLSFPYRGCRRRVSCDRSSAPSPLSPYLSLVFASGSSSRLTLSSAESRHRQLAPPLASTKAPPTPLAHHSSPLATSADESV</sequence>